<evidence type="ECO:0000313" key="1">
    <source>
        <dbReference type="EMBL" id="MFM1348273.1"/>
    </source>
</evidence>
<comment type="caution">
    <text evidence="1">The sequence shown here is derived from an EMBL/GenBank/DDBJ whole genome shotgun (WGS) entry which is preliminary data.</text>
</comment>
<dbReference type="RefSeq" id="WP_408573681.1">
    <property type="nucleotide sequence ID" value="NZ_JBBEST010000010.1"/>
</dbReference>
<reference evidence="1 2" key="1">
    <citation type="journal article" date="2024" name="Infect. Genet. Evol.">
        <title>Characteristics and comparative genome analysis of Yersinia enterocolitica and related species associated with human infections in Switzerland 2019-2023.</title>
        <authorList>
            <person name="Stevens M.J.A."/>
            <person name="Horlbog J.A."/>
            <person name="Diethelm A."/>
            <person name="Stephan R."/>
            <person name="Nuesch-Inderbinen M."/>
        </authorList>
    </citation>
    <scope>NUCLEOTIDE SEQUENCE [LARGE SCALE GENOMIC DNA]</scope>
    <source>
        <strain evidence="1 2">N20-0302</strain>
    </source>
</reference>
<proteinExistence type="predicted"/>
<accession>A0ABW9F2T4</accession>
<evidence type="ECO:0000313" key="2">
    <source>
        <dbReference type="Proteomes" id="UP001629523"/>
    </source>
</evidence>
<organism evidence="1 2">
    <name type="scientific">Yersinia proxima</name>
    <dbReference type="NCBI Taxonomy" id="2890316"/>
    <lineage>
        <taxon>Bacteria</taxon>
        <taxon>Pseudomonadati</taxon>
        <taxon>Pseudomonadota</taxon>
        <taxon>Gammaproteobacteria</taxon>
        <taxon>Enterobacterales</taxon>
        <taxon>Yersiniaceae</taxon>
        <taxon>Yersinia</taxon>
    </lineage>
</organism>
<sequence>MNYSSLASRLKLSAISNSNVDKHSNENINNILSALFIENLTSFEIVYSSPGYTSVKVESIKFSKLIDAIYLLIQDERMEISTINITFDKVNGNVSCYFTILGGLS</sequence>
<dbReference type="Proteomes" id="UP001629523">
    <property type="component" value="Unassembled WGS sequence"/>
</dbReference>
<gene>
    <name evidence="1" type="ORF">WFP14_17130</name>
</gene>
<protein>
    <submittedName>
        <fullName evidence="1">Uncharacterized protein</fullName>
    </submittedName>
</protein>
<keyword evidence="2" id="KW-1185">Reference proteome</keyword>
<name>A0ABW9F2T4_9GAMM</name>
<dbReference type="EMBL" id="JBBEST010000010">
    <property type="protein sequence ID" value="MFM1348273.1"/>
    <property type="molecule type" value="Genomic_DNA"/>
</dbReference>